<dbReference type="GO" id="GO:0003676">
    <property type="term" value="F:nucleic acid binding"/>
    <property type="evidence" value="ECO:0007669"/>
    <property type="project" value="InterPro"/>
</dbReference>
<proteinExistence type="predicted"/>
<reference evidence="3 4" key="1">
    <citation type="submission" date="2018-09" db="EMBL/GenBank/DDBJ databases">
        <title>Complete genome of Bacillus thuringiensis strain QZL38.</title>
        <authorList>
            <person name="Song F."/>
        </authorList>
    </citation>
    <scope>NUCLEOTIDE SEQUENCE [LARGE SCALE GENOMIC DNA]</scope>
    <source>
        <strain evidence="3 4">QZL38</strain>
        <plasmid evidence="3 4">p.2</plasmid>
    </source>
</reference>
<comment type="function">
    <text evidence="1">Involved in the transposition of the insertion sequence.</text>
</comment>
<keyword evidence="3" id="KW-0614">Plasmid</keyword>
<organism evidence="3 4">
    <name type="scientific">Bacillus thuringiensis</name>
    <dbReference type="NCBI Taxonomy" id="1428"/>
    <lineage>
        <taxon>Bacteria</taxon>
        <taxon>Bacillati</taxon>
        <taxon>Bacillota</taxon>
        <taxon>Bacilli</taxon>
        <taxon>Bacillales</taxon>
        <taxon>Bacillaceae</taxon>
        <taxon>Bacillus</taxon>
        <taxon>Bacillus cereus group</taxon>
    </lineage>
</organism>
<name>A0A9W3VGL5_BACTU</name>
<feature type="domain" description="Integrase catalytic" evidence="2">
    <location>
        <begin position="152"/>
        <end position="313"/>
    </location>
</feature>
<dbReference type="EMBL" id="CP032609">
    <property type="protein sequence ID" value="AYF84861.1"/>
    <property type="molecule type" value="Genomic_DNA"/>
</dbReference>
<dbReference type="InterPro" id="IPR001584">
    <property type="entry name" value="Integrase_cat-core"/>
</dbReference>
<dbReference type="Gene3D" id="3.30.420.10">
    <property type="entry name" value="Ribonuclease H-like superfamily/Ribonuclease H"/>
    <property type="match status" value="1"/>
</dbReference>
<gene>
    <name evidence="3" type="ORF">D7J84_27860</name>
</gene>
<evidence type="ECO:0000313" key="4">
    <source>
        <dbReference type="Proteomes" id="UP000269847"/>
    </source>
</evidence>
<dbReference type="InterPro" id="IPR025948">
    <property type="entry name" value="HTH-like_dom"/>
</dbReference>
<dbReference type="Pfam" id="PF00665">
    <property type="entry name" value="rve"/>
    <property type="match status" value="1"/>
</dbReference>
<sequence length="313" mass="37448">MRSGKRILKKAISYEKGDEVNKSKSVEYEVIHTLKQNFSIVLLCEIAGVSRSGYYKWEKRINDPSEKMKEDQFIMSKIVECERDPDINGSYGYRRICIWLKKYYGLQVNHKRVYRLMRKMGIQAKIRKKKWRHFGLKEQSVVSENLLNREFSTTRPNEKWVTDITYLTFNNKRIYLSVILDLYNNEVVVYQMSEYNNLKLVTDIVNKALRKRKVHETVLHSDRGYQYTSKKYNQLLKKHKITVSMSRKGNCYDNACIESFFSHFKAECFYRHTFHEKAEVFKATKRYMGYYNNKRFQKRLNNLSPIEFGTKAA</sequence>
<dbReference type="SUPFAM" id="SSF53098">
    <property type="entry name" value="Ribonuclease H-like"/>
    <property type="match status" value="1"/>
</dbReference>
<dbReference type="Proteomes" id="UP000269847">
    <property type="component" value="Plasmid p.2"/>
</dbReference>
<dbReference type="Pfam" id="PF13276">
    <property type="entry name" value="HTH_21"/>
    <property type="match status" value="1"/>
</dbReference>
<dbReference type="Pfam" id="PF13333">
    <property type="entry name" value="rve_2"/>
    <property type="match status" value="1"/>
</dbReference>
<evidence type="ECO:0000256" key="1">
    <source>
        <dbReference type="ARBA" id="ARBA00002286"/>
    </source>
</evidence>
<dbReference type="InterPro" id="IPR048020">
    <property type="entry name" value="Transpos_IS3"/>
</dbReference>
<dbReference type="PROSITE" id="PS50994">
    <property type="entry name" value="INTEGRASE"/>
    <property type="match status" value="1"/>
</dbReference>
<dbReference type="AlphaFoldDB" id="A0A9W3VGL5"/>
<dbReference type="InterPro" id="IPR036397">
    <property type="entry name" value="RNaseH_sf"/>
</dbReference>
<dbReference type="InterPro" id="IPR050900">
    <property type="entry name" value="Transposase_IS3/IS150/IS904"/>
</dbReference>
<accession>A0A9W3VGL5</accession>
<protein>
    <submittedName>
        <fullName evidence="3">IS3 family transposase</fullName>
    </submittedName>
</protein>
<dbReference type="NCBIfam" id="NF033516">
    <property type="entry name" value="transpos_IS3"/>
    <property type="match status" value="1"/>
</dbReference>
<evidence type="ECO:0000259" key="2">
    <source>
        <dbReference type="PROSITE" id="PS50994"/>
    </source>
</evidence>
<evidence type="ECO:0000313" key="3">
    <source>
        <dbReference type="EMBL" id="AYF84861.1"/>
    </source>
</evidence>
<dbReference type="RefSeq" id="WP_129542632.1">
    <property type="nucleotide sequence ID" value="NZ_CP014284.1"/>
</dbReference>
<dbReference type="GO" id="GO:0015074">
    <property type="term" value="P:DNA integration"/>
    <property type="evidence" value="ECO:0007669"/>
    <property type="project" value="InterPro"/>
</dbReference>
<geneLocation type="plasmid" evidence="3 4">
    <name>p.2</name>
</geneLocation>
<dbReference type="InterPro" id="IPR012337">
    <property type="entry name" value="RNaseH-like_sf"/>
</dbReference>
<dbReference type="PANTHER" id="PTHR46889">
    <property type="entry name" value="TRANSPOSASE INSF FOR INSERTION SEQUENCE IS3B-RELATED"/>
    <property type="match status" value="1"/>
</dbReference>
<dbReference type="PANTHER" id="PTHR46889:SF4">
    <property type="entry name" value="TRANSPOSASE INSO FOR INSERTION SEQUENCE ELEMENT IS911B-RELATED"/>
    <property type="match status" value="1"/>
</dbReference>